<feature type="region of interest" description="Disordered" evidence="1">
    <location>
        <begin position="89"/>
        <end position="111"/>
    </location>
</feature>
<evidence type="ECO:0000256" key="1">
    <source>
        <dbReference type="SAM" id="MobiDB-lite"/>
    </source>
</evidence>
<feature type="region of interest" description="Disordered" evidence="1">
    <location>
        <begin position="732"/>
        <end position="755"/>
    </location>
</feature>
<protein>
    <submittedName>
        <fullName evidence="2">Uncharacterized protein</fullName>
    </submittedName>
</protein>
<accession>A0A0G4F5V7</accession>
<dbReference type="VEuPathDB" id="CryptoDB:Cvel_2783"/>
<name>A0A0G4F5V7_9ALVE</name>
<evidence type="ECO:0000313" key="2">
    <source>
        <dbReference type="EMBL" id="CEM07751.1"/>
    </source>
</evidence>
<gene>
    <name evidence="2" type="ORF">Cvel_2783</name>
</gene>
<organism evidence="2">
    <name type="scientific">Chromera velia CCMP2878</name>
    <dbReference type="NCBI Taxonomy" id="1169474"/>
    <lineage>
        <taxon>Eukaryota</taxon>
        <taxon>Sar</taxon>
        <taxon>Alveolata</taxon>
        <taxon>Colpodellida</taxon>
        <taxon>Chromeraceae</taxon>
        <taxon>Chromera</taxon>
    </lineage>
</organism>
<sequence length="775" mass="84832">MLEDKVFPVAKAAVCGALSKVEPVITVYGVGITQDNLMMAMSTHYSNTETLIDWLADLQDHYASEILDRVSSECAGLLQIVRDCGGKPEGEKGAELVEKEGKTHGEREAKEKERVLSCVLKSRRGKADFLDLQREREGEGAISISPSSSPPSPLRVHTDSIVASLTDVRTLLRSILSPPGGSNRVPPMSIDTPTASLLIRRVEEAAAALQKTVEGHVGDSAQAVESLLQHSPLSLSLPIHKFSGAPSPSLSEMTPEARGEVVENATSLLMRALAEIPEQVTKQVSAKTAALSALLDSVHEKTQRPRRERRSSNSPQPSAGVSSSSDEFSQLLSDGLKDETIQILDRLEESHSTHLRWVDEFEAFLPHMEIFTGADAPPSSNGGKKGGWRHHENFLGVRDSPEELSLLLLKMYSVVEDFRTDVGAYLSSARALVREERDAADKIRDYIQCHKKNENEHMWGGRESSHRRDEGEFTGDIGKVIPLWQRLQRHRRQSVALCVRAFRSGVHAFQSAAGILSIGFVLPKLTFLEMDRLQRKLKAAAAHRKKKQKQGQRDYHRESVTDRILLEIGESLGVNETTHSEVVGEGKSGKGGKGVCRERWTSADAERLARSSLARHIAEGPPGSLVDVLHGAAALLYWLHSRLRQEDAWGDPALVQLSLSREGGGVTEGGRGRMGVDASEWTGEDFSSAPSSSESNDVDVEVPDEEFLRTAETSVERVLGETGDWLASLQIGQREERGGEEQTEMGEEEEMGDGDVAEVFDETVRSVMTAGVSSC</sequence>
<feature type="compositionally biased region" description="Acidic residues" evidence="1">
    <location>
        <begin position="741"/>
        <end position="755"/>
    </location>
</feature>
<proteinExistence type="predicted"/>
<reference evidence="2" key="1">
    <citation type="submission" date="2014-11" db="EMBL/GenBank/DDBJ databases">
        <authorList>
            <person name="Otto D Thomas"/>
            <person name="Naeem Raeece"/>
        </authorList>
    </citation>
    <scope>NUCLEOTIDE SEQUENCE</scope>
</reference>
<dbReference type="PhylomeDB" id="A0A0G4F5V7"/>
<feature type="region of interest" description="Disordered" evidence="1">
    <location>
        <begin position="296"/>
        <end position="329"/>
    </location>
</feature>
<dbReference type="EMBL" id="CDMZ01000144">
    <property type="protein sequence ID" value="CEM07751.1"/>
    <property type="molecule type" value="Genomic_DNA"/>
</dbReference>
<feature type="region of interest" description="Disordered" evidence="1">
    <location>
        <begin position="666"/>
        <end position="700"/>
    </location>
</feature>
<dbReference type="AlphaFoldDB" id="A0A0G4F5V7"/>
<feature type="compositionally biased region" description="Low complexity" evidence="1">
    <location>
        <begin position="312"/>
        <end position="329"/>
    </location>
</feature>